<reference evidence="1" key="1">
    <citation type="journal article" date="2020" name="Stud. Mycol.">
        <title>101 Dothideomycetes genomes: a test case for predicting lifestyles and emergence of pathogens.</title>
        <authorList>
            <person name="Haridas S."/>
            <person name="Albert R."/>
            <person name="Binder M."/>
            <person name="Bloem J."/>
            <person name="Labutti K."/>
            <person name="Salamov A."/>
            <person name="Andreopoulos B."/>
            <person name="Baker S."/>
            <person name="Barry K."/>
            <person name="Bills G."/>
            <person name="Bluhm B."/>
            <person name="Cannon C."/>
            <person name="Castanera R."/>
            <person name="Culley D."/>
            <person name="Daum C."/>
            <person name="Ezra D."/>
            <person name="Gonzalez J."/>
            <person name="Henrissat B."/>
            <person name="Kuo A."/>
            <person name="Liang C."/>
            <person name="Lipzen A."/>
            <person name="Lutzoni F."/>
            <person name="Magnuson J."/>
            <person name="Mondo S."/>
            <person name="Nolan M."/>
            <person name="Ohm R."/>
            <person name="Pangilinan J."/>
            <person name="Park H.-J."/>
            <person name="Ramirez L."/>
            <person name="Alfaro M."/>
            <person name="Sun H."/>
            <person name="Tritt A."/>
            <person name="Yoshinaga Y."/>
            <person name="Zwiers L.-H."/>
            <person name="Turgeon B."/>
            <person name="Goodwin S."/>
            <person name="Spatafora J."/>
            <person name="Crous P."/>
            <person name="Grigoriev I."/>
        </authorList>
    </citation>
    <scope>NUCLEOTIDE SEQUENCE</scope>
    <source>
        <strain evidence="1">CBS 627.86</strain>
    </source>
</reference>
<sequence length="102" mass="11283">MAPLVPTLHVSALQSELNTLPHGKPRSPPLDLSQAPRKELVQYRCNVRAKDGGGPPKQGQRAVIVCDPVVRFYRVCQDGLMVETTAWEGWKDKHVGAELGER</sequence>
<dbReference type="Proteomes" id="UP000799770">
    <property type="component" value="Unassembled WGS sequence"/>
</dbReference>
<name>A0A6A5YGN9_9PLEO</name>
<dbReference type="OrthoDB" id="3983163at2759"/>
<evidence type="ECO:0000313" key="1">
    <source>
        <dbReference type="EMBL" id="KAF2106123.1"/>
    </source>
</evidence>
<accession>A0A6A5YGN9</accession>
<dbReference type="Pfam" id="PF11093">
    <property type="entry name" value="Mitochondr_Som1"/>
    <property type="match status" value="1"/>
</dbReference>
<proteinExistence type="predicted"/>
<dbReference type="AlphaFoldDB" id="A0A6A5YGN9"/>
<gene>
    <name evidence="1" type="ORF">BDV96DRAFT_508432</name>
</gene>
<protein>
    <submittedName>
        <fullName evidence="1">Uncharacterized protein</fullName>
    </submittedName>
</protein>
<organism evidence="1 2">
    <name type="scientific">Lophiotrema nucula</name>
    <dbReference type="NCBI Taxonomy" id="690887"/>
    <lineage>
        <taxon>Eukaryota</taxon>
        <taxon>Fungi</taxon>
        <taxon>Dikarya</taxon>
        <taxon>Ascomycota</taxon>
        <taxon>Pezizomycotina</taxon>
        <taxon>Dothideomycetes</taxon>
        <taxon>Pleosporomycetidae</taxon>
        <taxon>Pleosporales</taxon>
        <taxon>Lophiotremataceae</taxon>
        <taxon>Lophiotrema</taxon>
    </lineage>
</organism>
<evidence type="ECO:0000313" key="2">
    <source>
        <dbReference type="Proteomes" id="UP000799770"/>
    </source>
</evidence>
<dbReference type="GO" id="GO:0042720">
    <property type="term" value="C:mitochondrial inner membrane peptidase complex"/>
    <property type="evidence" value="ECO:0007669"/>
    <property type="project" value="InterPro"/>
</dbReference>
<dbReference type="InterPro" id="IPR024645">
    <property type="entry name" value="Mitochondr_Som1"/>
</dbReference>
<dbReference type="EMBL" id="ML977366">
    <property type="protein sequence ID" value="KAF2106123.1"/>
    <property type="molecule type" value="Genomic_DNA"/>
</dbReference>
<keyword evidence="2" id="KW-1185">Reference proteome</keyword>